<keyword evidence="4" id="KW-0524">Neurogenesis</keyword>
<protein>
    <recommendedName>
        <fullName evidence="13">Homeobox domain-containing protein</fullName>
    </recommendedName>
</protein>
<dbReference type="InterPro" id="IPR001356">
    <property type="entry name" value="HD"/>
</dbReference>
<dbReference type="GO" id="GO:0007399">
    <property type="term" value="P:nervous system development"/>
    <property type="evidence" value="ECO:0007669"/>
    <property type="project" value="UniProtKB-KW"/>
</dbReference>
<evidence type="ECO:0000313" key="15">
    <source>
        <dbReference type="Proteomes" id="UP001292079"/>
    </source>
</evidence>
<keyword evidence="8" id="KW-0804">Transcription</keyword>
<keyword evidence="9 11" id="KW-0539">Nucleus</keyword>
<evidence type="ECO:0000256" key="12">
    <source>
        <dbReference type="RuleBase" id="RU000682"/>
    </source>
</evidence>
<evidence type="ECO:0000256" key="7">
    <source>
        <dbReference type="ARBA" id="ARBA00023155"/>
    </source>
</evidence>
<evidence type="ECO:0000313" key="14">
    <source>
        <dbReference type="EMBL" id="KAK4474076.1"/>
    </source>
</evidence>
<gene>
    <name evidence="14" type="ORF">MN116_003385</name>
</gene>
<comment type="caution">
    <text evidence="14">The sequence shown here is derived from an EMBL/GenBank/DDBJ whole genome shotgun (WGS) entry which is preliminary data.</text>
</comment>
<evidence type="ECO:0000256" key="3">
    <source>
        <dbReference type="ARBA" id="ARBA00022782"/>
    </source>
</evidence>
<dbReference type="InterPro" id="IPR000047">
    <property type="entry name" value="HTH_motif"/>
</dbReference>
<dbReference type="GO" id="GO:0030154">
    <property type="term" value="P:cell differentiation"/>
    <property type="evidence" value="ECO:0007669"/>
    <property type="project" value="UniProtKB-KW"/>
</dbReference>
<dbReference type="EMBL" id="JALJAT010000002">
    <property type="protein sequence ID" value="KAK4474076.1"/>
    <property type="molecule type" value="Genomic_DNA"/>
</dbReference>
<dbReference type="SUPFAM" id="SSF46689">
    <property type="entry name" value="Homeodomain-like"/>
    <property type="match status" value="1"/>
</dbReference>
<evidence type="ECO:0000256" key="10">
    <source>
        <dbReference type="ARBA" id="ARBA00038351"/>
    </source>
</evidence>
<dbReference type="Gene3D" id="1.10.10.60">
    <property type="entry name" value="Homeodomain-like"/>
    <property type="match status" value="1"/>
</dbReference>
<dbReference type="AlphaFoldDB" id="A0AAE1ZHF9"/>
<keyword evidence="3" id="KW-0221">Differentiation</keyword>
<keyword evidence="6 11" id="KW-0238">DNA-binding</keyword>
<keyword evidence="15" id="KW-1185">Reference proteome</keyword>
<evidence type="ECO:0000256" key="9">
    <source>
        <dbReference type="ARBA" id="ARBA00023242"/>
    </source>
</evidence>
<accession>A0AAE1ZHF9</accession>
<feature type="domain" description="Homeobox" evidence="13">
    <location>
        <begin position="140"/>
        <end position="188"/>
    </location>
</feature>
<dbReference type="PANTHER" id="PTHR46799">
    <property type="entry name" value="HOMEOBOX PROTEIN UNC-4 HOMOLOG"/>
    <property type="match status" value="1"/>
</dbReference>
<proteinExistence type="inferred from homology"/>
<evidence type="ECO:0000256" key="8">
    <source>
        <dbReference type="ARBA" id="ARBA00023163"/>
    </source>
</evidence>
<dbReference type="Proteomes" id="UP001292079">
    <property type="component" value="Unassembled WGS sequence"/>
</dbReference>
<feature type="DNA-binding region" description="Homeobox" evidence="11">
    <location>
        <begin position="142"/>
        <end position="189"/>
    </location>
</feature>
<dbReference type="InterPro" id="IPR009057">
    <property type="entry name" value="Homeodomain-like_sf"/>
</dbReference>
<evidence type="ECO:0000256" key="4">
    <source>
        <dbReference type="ARBA" id="ARBA00022902"/>
    </source>
</evidence>
<evidence type="ECO:0000256" key="6">
    <source>
        <dbReference type="ARBA" id="ARBA00023125"/>
    </source>
</evidence>
<dbReference type="InterPro" id="IPR017970">
    <property type="entry name" value="Homeobox_CS"/>
</dbReference>
<evidence type="ECO:0000256" key="5">
    <source>
        <dbReference type="ARBA" id="ARBA00023015"/>
    </source>
</evidence>
<dbReference type="PROSITE" id="PS00027">
    <property type="entry name" value="HOMEOBOX_1"/>
    <property type="match status" value="1"/>
</dbReference>
<organism evidence="14 15">
    <name type="scientific">Schistosoma mekongi</name>
    <name type="common">Parasitic worm</name>
    <dbReference type="NCBI Taxonomy" id="38744"/>
    <lineage>
        <taxon>Eukaryota</taxon>
        <taxon>Metazoa</taxon>
        <taxon>Spiralia</taxon>
        <taxon>Lophotrochozoa</taxon>
        <taxon>Platyhelminthes</taxon>
        <taxon>Trematoda</taxon>
        <taxon>Digenea</taxon>
        <taxon>Strigeidida</taxon>
        <taxon>Schistosomatoidea</taxon>
        <taxon>Schistosomatidae</taxon>
        <taxon>Schistosoma</taxon>
    </lineage>
</organism>
<evidence type="ECO:0000256" key="1">
    <source>
        <dbReference type="ARBA" id="ARBA00004123"/>
    </source>
</evidence>
<dbReference type="PROSITE" id="PS50071">
    <property type="entry name" value="HOMEOBOX_2"/>
    <property type="match status" value="1"/>
</dbReference>
<dbReference type="Pfam" id="PF00046">
    <property type="entry name" value="Homeodomain"/>
    <property type="match status" value="1"/>
</dbReference>
<reference evidence="14" key="2">
    <citation type="journal article" date="2023" name="Infect Dis Poverty">
        <title>Chromosome-scale genome of the human blood fluke Schistosoma mekongi and its implications for public health.</title>
        <authorList>
            <person name="Zhou M."/>
            <person name="Xu L."/>
            <person name="Xu D."/>
            <person name="Chen W."/>
            <person name="Khan J."/>
            <person name="Hu Y."/>
            <person name="Huang H."/>
            <person name="Wei H."/>
            <person name="Zhang Y."/>
            <person name="Chusongsang P."/>
            <person name="Tanasarnprasert K."/>
            <person name="Hu X."/>
            <person name="Limpanont Y."/>
            <person name="Lv Z."/>
        </authorList>
    </citation>
    <scope>NUCLEOTIDE SEQUENCE</scope>
    <source>
        <strain evidence="14">LV_2022a</strain>
    </source>
</reference>
<evidence type="ECO:0000256" key="2">
    <source>
        <dbReference type="ARBA" id="ARBA00022473"/>
    </source>
</evidence>
<dbReference type="CDD" id="cd00086">
    <property type="entry name" value="homeodomain"/>
    <property type="match status" value="1"/>
</dbReference>
<keyword evidence="2" id="KW-0217">Developmental protein</keyword>
<keyword evidence="5" id="KW-0805">Transcription regulation</keyword>
<dbReference type="FunFam" id="1.10.10.60:FF:000679">
    <property type="entry name" value="Homeobox protein aristaless"/>
    <property type="match status" value="1"/>
</dbReference>
<dbReference type="SMART" id="SM00389">
    <property type="entry name" value="HOX"/>
    <property type="match status" value="1"/>
</dbReference>
<dbReference type="GO" id="GO:0005634">
    <property type="term" value="C:nucleus"/>
    <property type="evidence" value="ECO:0007669"/>
    <property type="project" value="UniProtKB-SubCell"/>
</dbReference>
<dbReference type="PRINTS" id="PR00031">
    <property type="entry name" value="HTHREPRESSR"/>
</dbReference>
<keyword evidence="7 11" id="KW-0371">Homeobox</keyword>
<evidence type="ECO:0000256" key="11">
    <source>
        <dbReference type="PROSITE-ProRule" id="PRU00108"/>
    </source>
</evidence>
<reference evidence="14" key="1">
    <citation type="submission" date="2022-04" db="EMBL/GenBank/DDBJ databases">
        <authorList>
            <person name="Xu L."/>
            <person name="Lv Z."/>
        </authorList>
    </citation>
    <scope>NUCLEOTIDE SEQUENCE</scope>
    <source>
        <strain evidence="14">LV_2022a</strain>
    </source>
</reference>
<comment type="subcellular location">
    <subcellularLocation>
        <location evidence="1 11 12">Nucleus</location>
    </subcellularLocation>
</comment>
<comment type="similarity">
    <text evidence="10">Belongs to the paired homeobox family. Unc-4 subfamily.</text>
</comment>
<dbReference type="PANTHER" id="PTHR46799:SF1">
    <property type="entry name" value="HOMEOBOX PROTEIN UNC-4 HOMOLOG"/>
    <property type="match status" value="1"/>
</dbReference>
<evidence type="ECO:0000259" key="13">
    <source>
        <dbReference type="PROSITE" id="PS50071"/>
    </source>
</evidence>
<dbReference type="GO" id="GO:0000981">
    <property type="term" value="F:DNA-binding transcription factor activity, RNA polymerase II-specific"/>
    <property type="evidence" value="ECO:0007669"/>
    <property type="project" value="InterPro"/>
</dbReference>
<sequence length="440" mass="50835">MNTTFNEGNIFNSDAMTIYLNTCLDMTTNNPCQKSITPEQFNKLTTLFNCLPIEDKLINNNFNNKQLFDKTTSDLLCNSMDLQTIMKIFQEQHFSQLTNNNTWILSVIDNLKNNSIDHKLENFENSTLNHMSMEDVQAGQQLTELELVFRVSHYPSMNVREELAQRLGLQESRIQVWFQNRRAKWRKREHTRKGPGRPAHNAQLITCSGEPIDPKELLKREASRLEKRRRKMIEKRMQSLKRKQTITGQNHTSKFLMSKITQKNPKSLISESSYCENPNSTDKLQINSTSSTNVMKECRQNQLFPDIIAPEKCLDLSTEFVSLCKQSNISSNDTTTLYPQSVWSDIHYSFSTEGMNLWNTQHHNSNQTINHCINFPRKLPFHSNVNKIHKAKSHTLKSGFNHNNNNSNNNNVHLSKPNDSPFSIECILSSTSSLSHQQAH</sequence>
<name>A0AAE1ZHF9_SCHME</name>
<dbReference type="GO" id="GO:1990837">
    <property type="term" value="F:sequence-specific double-stranded DNA binding"/>
    <property type="evidence" value="ECO:0007669"/>
    <property type="project" value="TreeGrafter"/>
</dbReference>